<comment type="caution">
    <text evidence="3">The sequence shown here is derived from an EMBL/GenBank/DDBJ whole genome shotgun (WGS) entry which is preliminary data.</text>
</comment>
<organism evidence="3 4">
    <name type="scientific">Klebsiella indica</name>
    <dbReference type="NCBI Taxonomy" id="2582917"/>
    <lineage>
        <taxon>Bacteria</taxon>
        <taxon>Pseudomonadati</taxon>
        <taxon>Pseudomonadota</taxon>
        <taxon>Gammaproteobacteria</taxon>
        <taxon>Enterobacterales</taxon>
        <taxon>Enterobacteriaceae</taxon>
        <taxon>Klebsiella/Raoultella group</taxon>
        <taxon>Klebsiella</taxon>
    </lineage>
</organism>
<dbReference type="RefSeq" id="WP_138360527.1">
    <property type="nucleotide sequence ID" value="NZ_VCHQ01000010.1"/>
</dbReference>
<dbReference type="Proteomes" id="UP000307430">
    <property type="component" value="Unassembled WGS sequence"/>
</dbReference>
<sequence length="611" mass="67761">MALDENQTLQDGSMSTILPDHRFGLDVIYRPANPPETPDSHAEPLHRDSRILSQGYVHQPDAMPLPCAIRQDRDAVVKLTSGADIYVDIYRPVDSRPVPAILVWSPYGKTGGWWTVNLPPAKFGVPANAVSGLQCFEAPDPAFWVNRGYAVVIADAPGSMQSGGDMLWWGAAGAADSQDMVEWIAVQDWCTGKVGMSGNSQLAIMQWFTAAVRPPHLTAIAPWEGLIDMYRDNLAQGGIPDPLFQRDEIYPRLYGLNRMEDPSAMIERYPLMNDYWADKRVQLSAIDIPAYVVASYTNPLHARGTLEAFNGIASQEKWLRIHNSMEWPDLYDPRNVEDLAHFFDHFLKGEENGWEETPKVRMSVLDPGGTDEIGRIETAWPPERAVAQTFFLDAAQRTFTTTPAAESASADYLSSNIQQSLVFEFSVDEEMELLGSSRLRLWVESDGADDMDLFVQLYKTSADGHKRYHICVPGEEAQTGIRHLERDGRLPAMLSYAGPEGRLRVSHRALDETISGPLQPHHRHDREERLVPGDIVPVDIAIWPTALKIHCGETLRLEIAGLPLGGYALPGMPGGFNIPTRNTGRHIIHTGGQYPSCLVMALVPANRGADA</sequence>
<dbReference type="InterPro" id="IPR005674">
    <property type="entry name" value="CocE/Ser_esterase"/>
</dbReference>
<dbReference type="PANTHER" id="PTHR43056:SF10">
    <property type="entry name" value="COCE_NOND FAMILY, PUTATIVE (AFU_ORTHOLOGUE AFUA_7G00600)-RELATED"/>
    <property type="match status" value="1"/>
</dbReference>
<proteinExistence type="predicted"/>
<keyword evidence="4" id="KW-1185">Reference proteome</keyword>
<dbReference type="Gene3D" id="2.60.120.260">
    <property type="entry name" value="Galactose-binding domain-like"/>
    <property type="match status" value="1"/>
</dbReference>
<name>A0A5R9LK54_9ENTR</name>
<dbReference type="Pfam" id="PF02129">
    <property type="entry name" value="Peptidase_S15"/>
    <property type="match status" value="1"/>
</dbReference>
<dbReference type="Pfam" id="PF08530">
    <property type="entry name" value="PepX_C"/>
    <property type="match status" value="1"/>
</dbReference>
<dbReference type="InterPro" id="IPR029058">
    <property type="entry name" value="AB_hydrolase_fold"/>
</dbReference>
<reference evidence="3 4" key="1">
    <citation type="submission" date="2019-05" db="EMBL/GenBank/DDBJ databases">
        <title>Genome sequence of Klebsiella sp strain TOUT106.</title>
        <authorList>
            <person name="Rahi P."/>
            <person name="Chaudhari D."/>
        </authorList>
    </citation>
    <scope>NUCLEOTIDE SEQUENCE [LARGE SCALE GENOMIC DNA]</scope>
    <source>
        <strain evidence="3 4">TOUT106</strain>
    </source>
</reference>
<accession>A0A5R9LK54</accession>
<dbReference type="Gene3D" id="3.40.50.1820">
    <property type="entry name" value="alpha/beta hydrolase"/>
    <property type="match status" value="1"/>
</dbReference>
<evidence type="ECO:0000259" key="2">
    <source>
        <dbReference type="SMART" id="SM00939"/>
    </source>
</evidence>
<dbReference type="SUPFAM" id="SSF49785">
    <property type="entry name" value="Galactose-binding domain-like"/>
    <property type="match status" value="1"/>
</dbReference>
<feature type="domain" description="Xaa-Pro dipeptidyl-peptidase C-terminal" evidence="2">
    <location>
        <begin position="340"/>
        <end position="599"/>
    </location>
</feature>
<dbReference type="InterPro" id="IPR050585">
    <property type="entry name" value="Xaa-Pro_dipeptidyl-ppase/CocE"/>
</dbReference>
<dbReference type="EMBL" id="VCHQ01000010">
    <property type="protein sequence ID" value="TLV19969.1"/>
    <property type="molecule type" value="Genomic_DNA"/>
</dbReference>
<evidence type="ECO:0000313" key="3">
    <source>
        <dbReference type="EMBL" id="TLV19969.1"/>
    </source>
</evidence>
<dbReference type="InterPro" id="IPR000383">
    <property type="entry name" value="Xaa-Pro-like_dom"/>
</dbReference>
<dbReference type="PANTHER" id="PTHR43056">
    <property type="entry name" value="PEPTIDASE S9 PROLYL OLIGOPEPTIDASE"/>
    <property type="match status" value="1"/>
</dbReference>
<dbReference type="SUPFAM" id="SSF53474">
    <property type="entry name" value="alpha/beta-Hydrolases"/>
    <property type="match status" value="1"/>
</dbReference>
<dbReference type="SMART" id="SM00939">
    <property type="entry name" value="PepX_C"/>
    <property type="match status" value="1"/>
</dbReference>
<dbReference type="InterPro" id="IPR008979">
    <property type="entry name" value="Galactose-bd-like_sf"/>
</dbReference>
<keyword evidence="1 3" id="KW-0378">Hydrolase</keyword>
<protein>
    <submittedName>
        <fullName evidence="3">CocE/NonD family hydrolase</fullName>
    </submittedName>
</protein>
<dbReference type="InterPro" id="IPR013736">
    <property type="entry name" value="Xaa-Pro_dipept_C"/>
</dbReference>
<dbReference type="NCBIfam" id="TIGR00976">
    <property type="entry name" value="CocE_NonD"/>
    <property type="match status" value="2"/>
</dbReference>
<gene>
    <name evidence="3" type="ORF">FE839_09175</name>
</gene>
<dbReference type="Gene3D" id="1.10.3020.20">
    <property type="match status" value="1"/>
</dbReference>
<evidence type="ECO:0000256" key="1">
    <source>
        <dbReference type="ARBA" id="ARBA00022801"/>
    </source>
</evidence>
<evidence type="ECO:0000313" key="4">
    <source>
        <dbReference type="Proteomes" id="UP000307430"/>
    </source>
</evidence>
<dbReference type="AlphaFoldDB" id="A0A5R9LK54"/>
<dbReference type="GO" id="GO:0008239">
    <property type="term" value="F:dipeptidyl-peptidase activity"/>
    <property type="evidence" value="ECO:0007669"/>
    <property type="project" value="InterPro"/>
</dbReference>